<accession>A0A9W6ZT98</accession>
<dbReference type="Pfam" id="PF00501">
    <property type="entry name" value="AMP-binding"/>
    <property type="match status" value="1"/>
</dbReference>
<dbReference type="InterPro" id="IPR000873">
    <property type="entry name" value="AMP-dep_synth/lig_dom"/>
</dbReference>
<dbReference type="InterPro" id="IPR042099">
    <property type="entry name" value="ANL_N_sf"/>
</dbReference>
<evidence type="ECO:0000313" key="3">
    <source>
        <dbReference type="Proteomes" id="UP001165082"/>
    </source>
</evidence>
<name>A0A9W6ZT98_9STRA</name>
<dbReference type="AlphaFoldDB" id="A0A9W6ZT98"/>
<dbReference type="EMBL" id="BRXZ01000980">
    <property type="protein sequence ID" value="GMH59061.1"/>
    <property type="molecule type" value="Genomic_DNA"/>
</dbReference>
<protein>
    <recommendedName>
        <fullName evidence="1">AMP-dependent synthetase/ligase domain-containing protein</fullName>
    </recommendedName>
</protein>
<reference evidence="2" key="1">
    <citation type="submission" date="2022-07" db="EMBL/GenBank/DDBJ databases">
        <title>Genome analysis of Parmales, a sister group of diatoms, reveals the evolutionary specialization of diatoms from phago-mixotrophs to photoautotrophs.</title>
        <authorList>
            <person name="Ban H."/>
            <person name="Sato S."/>
            <person name="Yoshikawa S."/>
            <person name="Kazumasa Y."/>
            <person name="Nakamura Y."/>
            <person name="Ichinomiya M."/>
            <person name="Saitoh K."/>
            <person name="Sato N."/>
            <person name="Blanc-Mathieu R."/>
            <person name="Endo H."/>
            <person name="Kuwata A."/>
            <person name="Ogata H."/>
        </authorList>
    </citation>
    <scope>NUCLEOTIDE SEQUENCE</scope>
</reference>
<proteinExistence type="predicted"/>
<comment type="caution">
    <text evidence="2">The sequence shown here is derived from an EMBL/GenBank/DDBJ whole genome shotgun (WGS) entry which is preliminary data.</text>
</comment>
<sequence length="364" mass="40067">MLRLVSKVSRAVASKGVGVSGGLKTGPAGGPVRSFASIVESLNTLNEALPHKDAVRYDKQANMKWTISEIKRYSDALASGLLEIGFAPKDTILSVLPSDTAEQHILQLACARAGFVLATLPSSCTDPKVIASVLKETKAVSAFVQGDTRIPFEVKDENGNLVTDDDQKKLEYDDVYIKALVEIMPTLQEFEYFRSARDDKKGGEIVPDEEFGPRPSFNFVENGLDYSNADFPSFRWPVQTGFDKIPGFYNYKHLMAFNSDSLVMFKGTLVDGKPIKDDRVPPPADGVVIMAKSDIKFIDQELITDVVEPAYLHVPKETDALTVQFDENGKKKGGVLDHNKALETEEWKTVKAILGKEYVEAQVA</sequence>
<organism evidence="2 3">
    <name type="scientific">Triparma retinervis</name>
    <dbReference type="NCBI Taxonomy" id="2557542"/>
    <lineage>
        <taxon>Eukaryota</taxon>
        <taxon>Sar</taxon>
        <taxon>Stramenopiles</taxon>
        <taxon>Ochrophyta</taxon>
        <taxon>Bolidophyceae</taxon>
        <taxon>Parmales</taxon>
        <taxon>Triparmaceae</taxon>
        <taxon>Triparma</taxon>
    </lineage>
</organism>
<feature type="domain" description="AMP-dependent synthetase/ligase" evidence="1">
    <location>
        <begin position="49"/>
        <end position="161"/>
    </location>
</feature>
<dbReference type="OrthoDB" id="10253115at2759"/>
<dbReference type="Gene3D" id="3.40.50.12780">
    <property type="entry name" value="N-terminal domain of ligase-like"/>
    <property type="match status" value="1"/>
</dbReference>
<keyword evidence="3" id="KW-1185">Reference proteome</keyword>
<dbReference type="Proteomes" id="UP001165082">
    <property type="component" value="Unassembled WGS sequence"/>
</dbReference>
<dbReference type="SUPFAM" id="SSF56801">
    <property type="entry name" value="Acetyl-CoA synthetase-like"/>
    <property type="match status" value="1"/>
</dbReference>
<evidence type="ECO:0000259" key="1">
    <source>
        <dbReference type="Pfam" id="PF00501"/>
    </source>
</evidence>
<gene>
    <name evidence="2" type="ORF">TrRE_jg9446</name>
</gene>
<evidence type="ECO:0000313" key="2">
    <source>
        <dbReference type="EMBL" id="GMH59061.1"/>
    </source>
</evidence>